<dbReference type="PANTHER" id="PTHR37419">
    <property type="entry name" value="SERINE/THREONINE-PROTEIN KINASE TOXIN HIPA"/>
    <property type="match status" value="1"/>
</dbReference>
<gene>
    <name evidence="6" type="ORF">OBA43_04690</name>
</gene>
<comment type="similarity">
    <text evidence="1">Belongs to the HipA Ser/Thr kinase family.</text>
</comment>
<evidence type="ECO:0000313" key="7">
    <source>
        <dbReference type="Proteomes" id="UP001223501"/>
    </source>
</evidence>
<feature type="domain" description="HipA-like C-terminal" evidence="4">
    <location>
        <begin position="169"/>
        <end position="393"/>
    </location>
</feature>
<sequence length="424" mass="48510">MAKNQIISINFQGIEIGKIGYDENQRKSSFQYNPDFLESNSYKKIFPYVIRRTSNVQVFSEFEGETFRGIPPMIADSLPDFFGNIVFKEWLESTQKDISVITPLEQLTYVGKRGMGALEFSPAKEIKSNQSIDVEEITEVVKKVLDLKTSTEEKGLSDIALLNIFKIGTSAGGARPKILVSENKNTGHLIPGDLETSDDYNHYLIKLSVDEDQGYSKEKIEYIYYQIATSIGVEMMPSKLIDDKHFATLRFDRQDGQKQHILTASGMTGWDFKKPENSSYENLFKLAVDLKLSHKNIQQLYKRMVFNLVFSNIDDHLKNFSFIYDADKDRWNLAPAYDLTYPLDALKNYLRVSRAMSINGKRTDINRNDLLKIADLFTIKDANGIIDEVVNSTNQFRILCQEQNIPDKVITKIESEFLKSSTIL</sequence>
<organism evidence="6 7">
    <name type="scientific">Empedobacter falsenii</name>
    <dbReference type="NCBI Taxonomy" id="343874"/>
    <lineage>
        <taxon>Bacteria</taxon>
        <taxon>Pseudomonadati</taxon>
        <taxon>Bacteroidota</taxon>
        <taxon>Flavobacteriia</taxon>
        <taxon>Flavobacteriales</taxon>
        <taxon>Weeksellaceae</taxon>
        <taxon>Empedobacter</taxon>
    </lineage>
</organism>
<evidence type="ECO:0000256" key="2">
    <source>
        <dbReference type="ARBA" id="ARBA00022679"/>
    </source>
</evidence>
<accession>A0ABY8VBB0</accession>
<dbReference type="InterPro" id="IPR017508">
    <property type="entry name" value="HipA_N1"/>
</dbReference>
<feature type="domain" description="HipA N-terminal subdomain 1" evidence="5">
    <location>
        <begin position="9"/>
        <end position="120"/>
    </location>
</feature>
<dbReference type="Pfam" id="PF07804">
    <property type="entry name" value="HipA_C"/>
    <property type="match status" value="1"/>
</dbReference>
<keyword evidence="2" id="KW-0808">Transferase</keyword>
<reference evidence="6 7" key="1">
    <citation type="submission" date="2022-09" db="EMBL/GenBank/DDBJ databases">
        <title>Whole genome sequencing analysis of tet(X)-positive Empedobacter falsenii YWS9-3.</title>
        <authorList>
            <person name="Chen C."/>
            <person name="Lv Y.-L."/>
        </authorList>
    </citation>
    <scope>NUCLEOTIDE SEQUENCE [LARGE SCALE GENOMIC DNA]</scope>
    <source>
        <strain evidence="6 7">YWS9-3_T</strain>
    </source>
</reference>
<dbReference type="RefSeq" id="WP_284584020.1">
    <property type="nucleotide sequence ID" value="NZ_CP106831.1"/>
</dbReference>
<proteinExistence type="inferred from homology"/>
<dbReference type="Pfam" id="PF13657">
    <property type="entry name" value="Couple_hipA"/>
    <property type="match status" value="1"/>
</dbReference>
<dbReference type="EMBL" id="CP106831">
    <property type="protein sequence ID" value="WIH98231.1"/>
    <property type="molecule type" value="Genomic_DNA"/>
</dbReference>
<evidence type="ECO:0000256" key="3">
    <source>
        <dbReference type="ARBA" id="ARBA00022777"/>
    </source>
</evidence>
<dbReference type="InterPro" id="IPR052028">
    <property type="entry name" value="HipA_Ser/Thr_kinase"/>
</dbReference>
<protein>
    <submittedName>
        <fullName evidence="6">Type II toxin-antitoxin system HipA family toxin</fullName>
    </submittedName>
</protein>
<dbReference type="Gene3D" id="1.10.1070.20">
    <property type="match status" value="1"/>
</dbReference>
<evidence type="ECO:0000259" key="5">
    <source>
        <dbReference type="Pfam" id="PF13657"/>
    </source>
</evidence>
<keyword evidence="3" id="KW-0418">Kinase</keyword>
<dbReference type="InterPro" id="IPR012893">
    <property type="entry name" value="HipA-like_C"/>
</dbReference>
<evidence type="ECO:0000259" key="4">
    <source>
        <dbReference type="Pfam" id="PF07804"/>
    </source>
</evidence>
<evidence type="ECO:0000256" key="1">
    <source>
        <dbReference type="ARBA" id="ARBA00010164"/>
    </source>
</evidence>
<dbReference type="Proteomes" id="UP001223501">
    <property type="component" value="Chromosome"/>
</dbReference>
<evidence type="ECO:0000313" key="6">
    <source>
        <dbReference type="EMBL" id="WIH98231.1"/>
    </source>
</evidence>
<dbReference type="PANTHER" id="PTHR37419:SF8">
    <property type="entry name" value="TOXIN YJJJ"/>
    <property type="match status" value="1"/>
</dbReference>
<keyword evidence="7" id="KW-1185">Reference proteome</keyword>
<name>A0ABY8VBB0_9FLAO</name>